<gene>
    <name evidence="1" type="ORF">CBO05C_0559</name>
</gene>
<reference evidence="1" key="1">
    <citation type="submission" date="2013-10" db="EMBL/GenBank/DDBJ databases">
        <title>Draft genome sequence of Clostridium botulinum type B strain Osaka05.</title>
        <authorList>
            <person name="Sakaguchi Y."/>
            <person name="Hosomi K."/>
            <person name="Uchiyama J."/>
            <person name="Ogura Y."/>
            <person name="Sakaguchi M."/>
            <person name="Kohda T."/>
            <person name="Mukamoto M."/>
            <person name="Misawa N."/>
            <person name="Matsuzaki S."/>
            <person name="Hayashi T."/>
            <person name="Kozaki S."/>
        </authorList>
    </citation>
    <scope>NUCLEOTIDE SEQUENCE</scope>
    <source>
        <strain evidence="1">Osaka05</strain>
    </source>
</reference>
<name>A0A0S6U1P9_CLOBO</name>
<dbReference type="HOGENOM" id="CLU_2648047_0_0_9"/>
<accession>A0A0S6U1P9</accession>
<sequence length="76" mass="8705">MDYFILSIFSSSAAIKGGSLTAHEKEQLQQSLKEYILKVPGSQKVLLDCGHYIHDYEYERIALKSKEFIKNVILVK</sequence>
<dbReference type="RefSeq" id="WP_030033275.1">
    <property type="nucleotide sequence ID" value="NZ_DF384213.1"/>
</dbReference>
<protein>
    <submittedName>
        <fullName evidence="1">Uncharacterized protein</fullName>
    </submittedName>
</protein>
<organism evidence="1">
    <name type="scientific">Clostridium botulinum B str. Osaka05</name>
    <dbReference type="NCBI Taxonomy" id="1407017"/>
    <lineage>
        <taxon>Bacteria</taxon>
        <taxon>Bacillati</taxon>
        <taxon>Bacillota</taxon>
        <taxon>Clostridia</taxon>
        <taxon>Eubacteriales</taxon>
        <taxon>Clostridiaceae</taxon>
        <taxon>Clostridium</taxon>
    </lineage>
</organism>
<proteinExistence type="predicted"/>
<dbReference type="AlphaFoldDB" id="A0A0S6U1P9"/>
<dbReference type="Proteomes" id="UP000054164">
    <property type="component" value="Unassembled WGS sequence"/>
</dbReference>
<dbReference type="EMBL" id="DF384213">
    <property type="protein sequence ID" value="GAE00869.1"/>
    <property type="molecule type" value="Genomic_DNA"/>
</dbReference>
<evidence type="ECO:0000313" key="1">
    <source>
        <dbReference type="EMBL" id="GAE00869.1"/>
    </source>
</evidence>